<feature type="transmembrane region" description="Helical" evidence="7">
    <location>
        <begin position="20"/>
        <end position="41"/>
    </location>
</feature>
<comment type="subcellular location">
    <subcellularLocation>
        <location evidence="1 7">Cell membrane</location>
        <topology evidence="1 7">Multi-pass membrane protein</topology>
    </subcellularLocation>
</comment>
<proteinExistence type="inferred from homology"/>
<dbReference type="GO" id="GO:0055085">
    <property type="term" value="P:transmembrane transport"/>
    <property type="evidence" value="ECO:0007669"/>
    <property type="project" value="InterPro"/>
</dbReference>
<evidence type="ECO:0000256" key="7">
    <source>
        <dbReference type="RuleBase" id="RU363032"/>
    </source>
</evidence>
<dbReference type="InterPro" id="IPR035906">
    <property type="entry name" value="MetI-like_sf"/>
</dbReference>
<reference evidence="9" key="2">
    <citation type="journal article" date="2021" name="PeerJ">
        <title>Extensive microbial diversity within the chicken gut microbiome revealed by metagenomics and culture.</title>
        <authorList>
            <person name="Gilroy R."/>
            <person name="Ravi A."/>
            <person name="Getino M."/>
            <person name="Pursley I."/>
            <person name="Horton D.L."/>
            <person name="Alikhan N.F."/>
            <person name="Baker D."/>
            <person name="Gharbi K."/>
            <person name="Hall N."/>
            <person name="Watson M."/>
            <person name="Adriaenssens E.M."/>
            <person name="Foster-Nyarko E."/>
            <person name="Jarju S."/>
            <person name="Secka A."/>
            <person name="Antonio M."/>
            <person name="Oren A."/>
            <person name="Chaudhuri R.R."/>
            <person name="La Ragione R."/>
            <person name="Hildebrand F."/>
            <person name="Pallen M.J."/>
        </authorList>
    </citation>
    <scope>NUCLEOTIDE SEQUENCE</scope>
    <source>
        <strain evidence="9">ChiSxjej2B14-6234</strain>
    </source>
</reference>
<evidence type="ECO:0000256" key="3">
    <source>
        <dbReference type="ARBA" id="ARBA00022475"/>
    </source>
</evidence>
<feature type="transmembrane region" description="Helical" evidence="7">
    <location>
        <begin position="184"/>
        <end position="206"/>
    </location>
</feature>
<dbReference type="Proteomes" id="UP000886887">
    <property type="component" value="Unassembled WGS sequence"/>
</dbReference>
<name>A0A9D0ZB12_9FIRM</name>
<evidence type="ECO:0000256" key="6">
    <source>
        <dbReference type="ARBA" id="ARBA00023136"/>
    </source>
</evidence>
<evidence type="ECO:0000256" key="2">
    <source>
        <dbReference type="ARBA" id="ARBA00022448"/>
    </source>
</evidence>
<accession>A0A9D0ZB12</accession>
<evidence type="ECO:0000259" key="8">
    <source>
        <dbReference type="PROSITE" id="PS50928"/>
    </source>
</evidence>
<evidence type="ECO:0000313" key="10">
    <source>
        <dbReference type="Proteomes" id="UP000886887"/>
    </source>
</evidence>
<dbReference type="InterPro" id="IPR000515">
    <property type="entry name" value="MetI-like"/>
</dbReference>
<evidence type="ECO:0000256" key="4">
    <source>
        <dbReference type="ARBA" id="ARBA00022692"/>
    </source>
</evidence>
<evidence type="ECO:0000313" key="9">
    <source>
        <dbReference type="EMBL" id="HIQ72387.1"/>
    </source>
</evidence>
<feature type="transmembrane region" description="Helical" evidence="7">
    <location>
        <begin position="241"/>
        <end position="262"/>
    </location>
</feature>
<feature type="transmembrane region" description="Helical" evidence="7">
    <location>
        <begin position="109"/>
        <end position="133"/>
    </location>
</feature>
<dbReference type="PANTHER" id="PTHR43744:SF8">
    <property type="entry name" value="SN-GLYCEROL-3-PHOSPHATE TRANSPORT SYSTEM PERMEASE PROTEIN UGPE"/>
    <property type="match status" value="1"/>
</dbReference>
<dbReference type="SUPFAM" id="SSF161098">
    <property type="entry name" value="MetI-like"/>
    <property type="match status" value="1"/>
</dbReference>
<organism evidence="9 10">
    <name type="scientific">Candidatus Onthenecus intestinigallinarum</name>
    <dbReference type="NCBI Taxonomy" id="2840875"/>
    <lineage>
        <taxon>Bacteria</taxon>
        <taxon>Bacillati</taxon>
        <taxon>Bacillota</taxon>
        <taxon>Clostridia</taxon>
        <taxon>Eubacteriales</taxon>
        <taxon>Candidatus Onthenecus</taxon>
    </lineage>
</organism>
<gene>
    <name evidence="9" type="ORF">IAB73_09300</name>
</gene>
<sequence length="278" mass="31194">MLALNRKQRQVFLTAGRWLLNLPLLIVILLPLVYTLSISLMPAGDIYSNRLIPSRINLQNFYDALFKNPIPRFVLNSFIVSTSVMLGQMVTCSMAAFAFSFLRFRGRNVLFLMVLATMMVPGEATIIANFLTISRWGWNDSYRALIVPYLTSAMGIFLLRQNYLTFAKELHEAAKLDGCSNFRFMRSIVVPLSRPALGALGAYTFLNTWNMYMWPLLVTNSAQYRTVQIGVSMLYDIDAQALGLMMAGVVIVTVPSLSIFVFMQKQLINGLMAGAVKG</sequence>
<dbReference type="Pfam" id="PF00528">
    <property type="entry name" value="BPD_transp_1"/>
    <property type="match status" value="1"/>
</dbReference>
<dbReference type="Gene3D" id="1.10.3720.10">
    <property type="entry name" value="MetI-like"/>
    <property type="match status" value="1"/>
</dbReference>
<dbReference type="EMBL" id="DVFJ01000034">
    <property type="protein sequence ID" value="HIQ72387.1"/>
    <property type="molecule type" value="Genomic_DNA"/>
</dbReference>
<keyword evidence="5 7" id="KW-1133">Transmembrane helix</keyword>
<keyword evidence="4 7" id="KW-0812">Transmembrane</keyword>
<feature type="transmembrane region" description="Helical" evidence="7">
    <location>
        <begin position="78"/>
        <end position="102"/>
    </location>
</feature>
<dbReference type="PROSITE" id="PS50928">
    <property type="entry name" value="ABC_TM1"/>
    <property type="match status" value="1"/>
</dbReference>
<keyword evidence="6 7" id="KW-0472">Membrane</keyword>
<dbReference type="GO" id="GO:0005886">
    <property type="term" value="C:plasma membrane"/>
    <property type="evidence" value="ECO:0007669"/>
    <property type="project" value="UniProtKB-SubCell"/>
</dbReference>
<comment type="similarity">
    <text evidence="7">Belongs to the binding-protein-dependent transport system permease family.</text>
</comment>
<dbReference type="AlphaFoldDB" id="A0A9D0ZB12"/>
<protein>
    <submittedName>
        <fullName evidence="9">Carbohydrate ABC transporter permease</fullName>
    </submittedName>
</protein>
<evidence type="ECO:0000256" key="1">
    <source>
        <dbReference type="ARBA" id="ARBA00004651"/>
    </source>
</evidence>
<feature type="transmembrane region" description="Helical" evidence="7">
    <location>
        <begin position="145"/>
        <end position="163"/>
    </location>
</feature>
<reference evidence="9" key="1">
    <citation type="submission" date="2020-10" db="EMBL/GenBank/DDBJ databases">
        <authorList>
            <person name="Gilroy R."/>
        </authorList>
    </citation>
    <scope>NUCLEOTIDE SEQUENCE</scope>
    <source>
        <strain evidence="9">ChiSxjej2B14-6234</strain>
    </source>
</reference>
<comment type="caution">
    <text evidence="9">The sequence shown here is derived from an EMBL/GenBank/DDBJ whole genome shotgun (WGS) entry which is preliminary data.</text>
</comment>
<dbReference type="CDD" id="cd06261">
    <property type="entry name" value="TM_PBP2"/>
    <property type="match status" value="1"/>
</dbReference>
<dbReference type="PANTHER" id="PTHR43744">
    <property type="entry name" value="ABC TRANSPORTER PERMEASE PROTEIN MG189-RELATED-RELATED"/>
    <property type="match status" value="1"/>
</dbReference>
<keyword evidence="3" id="KW-1003">Cell membrane</keyword>
<evidence type="ECO:0000256" key="5">
    <source>
        <dbReference type="ARBA" id="ARBA00022989"/>
    </source>
</evidence>
<feature type="domain" description="ABC transmembrane type-1" evidence="8">
    <location>
        <begin position="74"/>
        <end position="263"/>
    </location>
</feature>
<keyword evidence="2 7" id="KW-0813">Transport</keyword>